<dbReference type="Proteomes" id="UP000059680">
    <property type="component" value="Chromosome 4"/>
</dbReference>
<feature type="region of interest" description="Disordered" evidence="1">
    <location>
        <begin position="1"/>
        <end position="20"/>
    </location>
</feature>
<feature type="region of interest" description="Disordered" evidence="1">
    <location>
        <begin position="83"/>
        <end position="120"/>
    </location>
</feature>
<proteinExistence type="predicted"/>
<dbReference type="AlphaFoldDB" id="A0A0P0WD31"/>
<dbReference type="InParanoid" id="A0A0P0WD31"/>
<feature type="compositionally biased region" description="Basic residues" evidence="1">
    <location>
        <begin position="1"/>
        <end position="10"/>
    </location>
</feature>
<accession>A0A0P0WD31</accession>
<dbReference type="PaxDb" id="39947-A0A0P0WD31"/>
<reference evidence="2 3" key="3">
    <citation type="journal article" date="2013" name="Rice">
        <title>Improvement of the Oryza sativa Nipponbare reference genome using next generation sequence and optical map data.</title>
        <authorList>
            <person name="Kawahara Y."/>
            <person name="de la Bastide M."/>
            <person name="Hamilton J.P."/>
            <person name="Kanamori H."/>
            <person name="McCombie W.R."/>
            <person name="Ouyang S."/>
            <person name="Schwartz D.C."/>
            <person name="Tanaka T."/>
            <person name="Wu J."/>
            <person name="Zhou S."/>
            <person name="Childs K.L."/>
            <person name="Davidson R.M."/>
            <person name="Lin H."/>
            <person name="Quesada-Ocampo L."/>
            <person name="Vaillancourt B."/>
            <person name="Sakai H."/>
            <person name="Lee S.S."/>
            <person name="Kim J."/>
            <person name="Numa H."/>
            <person name="Itoh T."/>
            <person name="Buell C.R."/>
            <person name="Matsumoto T."/>
        </authorList>
    </citation>
    <scope>NUCLEOTIDE SEQUENCE [LARGE SCALE GENOMIC DNA]</scope>
    <source>
        <strain evidence="3">cv. Nipponbare</strain>
    </source>
</reference>
<evidence type="ECO:0000256" key="1">
    <source>
        <dbReference type="SAM" id="MobiDB-lite"/>
    </source>
</evidence>
<name>A0A0P0WD31_ORYSJ</name>
<evidence type="ECO:0000313" key="2">
    <source>
        <dbReference type="EMBL" id="BAS90278.1"/>
    </source>
</evidence>
<protein>
    <submittedName>
        <fullName evidence="2">Os04g0539150 protein</fullName>
    </submittedName>
</protein>
<evidence type="ECO:0000313" key="3">
    <source>
        <dbReference type="Proteomes" id="UP000059680"/>
    </source>
</evidence>
<organism evidence="2 3">
    <name type="scientific">Oryza sativa subsp. japonica</name>
    <name type="common">Rice</name>
    <dbReference type="NCBI Taxonomy" id="39947"/>
    <lineage>
        <taxon>Eukaryota</taxon>
        <taxon>Viridiplantae</taxon>
        <taxon>Streptophyta</taxon>
        <taxon>Embryophyta</taxon>
        <taxon>Tracheophyta</taxon>
        <taxon>Spermatophyta</taxon>
        <taxon>Magnoliopsida</taxon>
        <taxon>Liliopsida</taxon>
        <taxon>Poales</taxon>
        <taxon>Poaceae</taxon>
        <taxon>BOP clade</taxon>
        <taxon>Oryzoideae</taxon>
        <taxon>Oryzeae</taxon>
        <taxon>Oryzinae</taxon>
        <taxon>Oryza</taxon>
        <taxon>Oryza sativa</taxon>
    </lineage>
</organism>
<reference evidence="3" key="1">
    <citation type="journal article" date="2005" name="Nature">
        <title>The map-based sequence of the rice genome.</title>
        <authorList>
            <consortium name="International rice genome sequencing project (IRGSP)"/>
            <person name="Matsumoto T."/>
            <person name="Wu J."/>
            <person name="Kanamori H."/>
            <person name="Katayose Y."/>
            <person name="Fujisawa M."/>
            <person name="Namiki N."/>
            <person name="Mizuno H."/>
            <person name="Yamamoto K."/>
            <person name="Antonio B.A."/>
            <person name="Baba T."/>
            <person name="Sakata K."/>
            <person name="Nagamura Y."/>
            <person name="Aoki H."/>
            <person name="Arikawa K."/>
            <person name="Arita K."/>
            <person name="Bito T."/>
            <person name="Chiden Y."/>
            <person name="Fujitsuka N."/>
            <person name="Fukunaka R."/>
            <person name="Hamada M."/>
            <person name="Harada C."/>
            <person name="Hayashi A."/>
            <person name="Hijishita S."/>
            <person name="Honda M."/>
            <person name="Hosokawa S."/>
            <person name="Ichikawa Y."/>
            <person name="Idonuma A."/>
            <person name="Iijima M."/>
            <person name="Ikeda M."/>
            <person name="Ikeno M."/>
            <person name="Ito K."/>
            <person name="Ito S."/>
            <person name="Ito T."/>
            <person name="Ito Y."/>
            <person name="Ito Y."/>
            <person name="Iwabuchi A."/>
            <person name="Kamiya K."/>
            <person name="Karasawa W."/>
            <person name="Kurita K."/>
            <person name="Katagiri S."/>
            <person name="Kikuta A."/>
            <person name="Kobayashi H."/>
            <person name="Kobayashi N."/>
            <person name="Machita K."/>
            <person name="Maehara T."/>
            <person name="Masukawa M."/>
            <person name="Mizubayashi T."/>
            <person name="Mukai Y."/>
            <person name="Nagasaki H."/>
            <person name="Nagata Y."/>
            <person name="Naito S."/>
            <person name="Nakashima M."/>
            <person name="Nakama Y."/>
            <person name="Nakamichi Y."/>
            <person name="Nakamura M."/>
            <person name="Meguro A."/>
            <person name="Negishi M."/>
            <person name="Ohta I."/>
            <person name="Ohta T."/>
            <person name="Okamoto M."/>
            <person name="Ono N."/>
            <person name="Saji S."/>
            <person name="Sakaguchi M."/>
            <person name="Sakai K."/>
            <person name="Shibata M."/>
            <person name="Shimokawa T."/>
            <person name="Song J."/>
            <person name="Takazaki Y."/>
            <person name="Terasawa K."/>
            <person name="Tsugane M."/>
            <person name="Tsuji K."/>
            <person name="Ueda S."/>
            <person name="Waki K."/>
            <person name="Yamagata H."/>
            <person name="Yamamoto M."/>
            <person name="Yamamoto S."/>
            <person name="Yamane H."/>
            <person name="Yoshiki S."/>
            <person name="Yoshihara R."/>
            <person name="Yukawa K."/>
            <person name="Zhong H."/>
            <person name="Yano M."/>
            <person name="Yuan Q."/>
            <person name="Ouyang S."/>
            <person name="Liu J."/>
            <person name="Jones K.M."/>
            <person name="Gansberger K."/>
            <person name="Moffat K."/>
            <person name="Hill J."/>
            <person name="Bera J."/>
            <person name="Fadrosh D."/>
            <person name="Jin S."/>
            <person name="Johri S."/>
            <person name="Kim M."/>
            <person name="Overton L."/>
            <person name="Reardon M."/>
            <person name="Tsitrin T."/>
            <person name="Vuong H."/>
            <person name="Weaver B."/>
            <person name="Ciecko A."/>
            <person name="Tallon L."/>
            <person name="Jackson J."/>
            <person name="Pai G."/>
            <person name="Aken S.V."/>
            <person name="Utterback T."/>
            <person name="Reidmuller S."/>
            <person name="Feldblyum T."/>
            <person name="Hsiao J."/>
            <person name="Zismann V."/>
            <person name="Iobst S."/>
            <person name="de Vazeille A.R."/>
            <person name="Buell C.R."/>
            <person name="Ying K."/>
            <person name="Li Y."/>
            <person name="Lu T."/>
            <person name="Huang Y."/>
            <person name="Zhao Q."/>
            <person name="Feng Q."/>
            <person name="Zhang L."/>
            <person name="Zhu J."/>
            <person name="Weng Q."/>
            <person name="Mu J."/>
            <person name="Lu Y."/>
            <person name="Fan D."/>
            <person name="Liu Y."/>
            <person name="Guan J."/>
            <person name="Zhang Y."/>
            <person name="Yu S."/>
            <person name="Liu X."/>
            <person name="Zhang Y."/>
            <person name="Hong G."/>
            <person name="Han B."/>
            <person name="Choisne N."/>
            <person name="Demange N."/>
            <person name="Orjeda G."/>
            <person name="Samain S."/>
            <person name="Cattolico L."/>
            <person name="Pelletier E."/>
            <person name="Couloux A."/>
            <person name="Segurens B."/>
            <person name="Wincker P."/>
            <person name="D'Hont A."/>
            <person name="Scarpelli C."/>
            <person name="Weissenbach J."/>
            <person name="Salanoubat M."/>
            <person name="Quetier F."/>
            <person name="Yu Y."/>
            <person name="Kim H.R."/>
            <person name="Rambo T."/>
            <person name="Currie J."/>
            <person name="Collura K."/>
            <person name="Luo M."/>
            <person name="Yang T."/>
            <person name="Ammiraju J.S.S."/>
            <person name="Engler F."/>
            <person name="Soderlund C."/>
            <person name="Wing R.A."/>
            <person name="Palmer L.E."/>
            <person name="de la Bastide M."/>
            <person name="Spiegel L."/>
            <person name="Nascimento L."/>
            <person name="Zutavern T."/>
            <person name="O'Shaughnessy A."/>
            <person name="Dike S."/>
            <person name="Dedhia N."/>
            <person name="Preston R."/>
            <person name="Balija V."/>
            <person name="McCombie W.R."/>
            <person name="Chow T."/>
            <person name="Chen H."/>
            <person name="Chung M."/>
            <person name="Chen C."/>
            <person name="Shaw J."/>
            <person name="Wu H."/>
            <person name="Hsiao K."/>
            <person name="Chao Y."/>
            <person name="Chu M."/>
            <person name="Cheng C."/>
            <person name="Hour A."/>
            <person name="Lee P."/>
            <person name="Lin S."/>
            <person name="Lin Y."/>
            <person name="Liou J."/>
            <person name="Liu S."/>
            <person name="Hsing Y."/>
            <person name="Raghuvanshi S."/>
            <person name="Mohanty A."/>
            <person name="Bharti A.K."/>
            <person name="Gaur A."/>
            <person name="Gupta V."/>
            <person name="Kumar D."/>
            <person name="Ravi V."/>
            <person name="Vij S."/>
            <person name="Kapur A."/>
            <person name="Khurana P."/>
            <person name="Khurana P."/>
            <person name="Khurana J.P."/>
            <person name="Tyagi A.K."/>
            <person name="Gaikwad K."/>
            <person name="Singh A."/>
            <person name="Dalal V."/>
            <person name="Srivastava S."/>
            <person name="Dixit A."/>
            <person name="Pal A.K."/>
            <person name="Ghazi I.A."/>
            <person name="Yadav M."/>
            <person name="Pandit A."/>
            <person name="Bhargava A."/>
            <person name="Sureshbabu K."/>
            <person name="Batra K."/>
            <person name="Sharma T.R."/>
            <person name="Mohapatra T."/>
            <person name="Singh N.K."/>
            <person name="Messing J."/>
            <person name="Nelson A.B."/>
            <person name="Fuks G."/>
            <person name="Kavchok S."/>
            <person name="Keizer G."/>
            <person name="Linton E."/>
            <person name="Llaca V."/>
            <person name="Song R."/>
            <person name="Tanyolac B."/>
            <person name="Young S."/>
            <person name="Ho-Il K."/>
            <person name="Hahn J.H."/>
            <person name="Sangsakoo G."/>
            <person name="Vanavichit A."/>
            <person name="de Mattos Luiz.A.T."/>
            <person name="Zimmer P.D."/>
            <person name="Malone G."/>
            <person name="Dellagostin O."/>
            <person name="de Oliveira A.C."/>
            <person name="Bevan M."/>
            <person name="Bancroft I."/>
            <person name="Minx P."/>
            <person name="Cordum H."/>
            <person name="Wilson R."/>
            <person name="Cheng Z."/>
            <person name="Jin W."/>
            <person name="Jiang J."/>
            <person name="Leong S.A."/>
            <person name="Iwama H."/>
            <person name="Gojobori T."/>
            <person name="Itoh T."/>
            <person name="Niimura Y."/>
            <person name="Fujii Y."/>
            <person name="Habara T."/>
            <person name="Sakai H."/>
            <person name="Sato Y."/>
            <person name="Wilson G."/>
            <person name="Kumar K."/>
            <person name="McCouch S."/>
            <person name="Juretic N."/>
            <person name="Hoen D."/>
            <person name="Wright S."/>
            <person name="Bruskiewich R."/>
            <person name="Bureau T."/>
            <person name="Miyao A."/>
            <person name="Hirochika H."/>
            <person name="Nishikawa T."/>
            <person name="Kadowaki K."/>
            <person name="Sugiura M."/>
            <person name="Burr B."/>
            <person name="Sasaki T."/>
        </authorList>
    </citation>
    <scope>NUCLEOTIDE SEQUENCE [LARGE SCALE GENOMIC DNA]</scope>
    <source>
        <strain evidence="3">cv. Nipponbare</strain>
    </source>
</reference>
<reference evidence="2 3" key="2">
    <citation type="journal article" date="2013" name="Plant Cell Physiol.">
        <title>Rice Annotation Project Database (RAP-DB): an integrative and interactive database for rice genomics.</title>
        <authorList>
            <person name="Sakai H."/>
            <person name="Lee S.S."/>
            <person name="Tanaka T."/>
            <person name="Numa H."/>
            <person name="Kim J."/>
            <person name="Kawahara Y."/>
            <person name="Wakimoto H."/>
            <person name="Yang C.C."/>
            <person name="Iwamoto M."/>
            <person name="Abe T."/>
            <person name="Yamada Y."/>
            <person name="Muto A."/>
            <person name="Inokuchi H."/>
            <person name="Ikemura T."/>
            <person name="Matsumoto T."/>
            <person name="Sasaki T."/>
            <person name="Itoh T."/>
        </authorList>
    </citation>
    <scope>NUCLEOTIDE SEQUENCE [LARGE SCALE GENOMIC DNA]</scope>
    <source>
        <strain evidence="3">cv. Nipponbare</strain>
    </source>
</reference>
<gene>
    <name evidence="2" type="ordered locus">Os04g0539150</name>
    <name evidence="2" type="ORF">OSNPB_040539150</name>
</gene>
<keyword evidence="3" id="KW-1185">Reference proteome</keyword>
<dbReference type="EMBL" id="AP014960">
    <property type="protein sequence ID" value="BAS90278.1"/>
    <property type="molecule type" value="Genomic_DNA"/>
</dbReference>
<sequence>MARSRHKGHTSKPLPLGPPLPVSIPLSFVAIFTIATKGTGHTQRNPPWRCQLPSSGMPPAVPYYPEAIATPPLTPSICRFHHHRAAPPEGANTTASPAIASATGPPPTSNSVAATLPLGE</sequence>